<dbReference type="Pfam" id="PF00583">
    <property type="entry name" value="Acetyltransf_1"/>
    <property type="match status" value="1"/>
</dbReference>
<dbReference type="GO" id="GO:0016747">
    <property type="term" value="F:acyltransferase activity, transferring groups other than amino-acyl groups"/>
    <property type="evidence" value="ECO:0007669"/>
    <property type="project" value="InterPro"/>
</dbReference>
<dbReference type="InterPro" id="IPR016181">
    <property type="entry name" value="Acyl_CoA_acyltransferase"/>
</dbReference>
<accession>A0A2W5FLG1</accession>
<dbReference type="AlphaFoldDB" id="A0A2W5FLG1"/>
<protein>
    <recommendedName>
        <fullName evidence="1">N-acetyltransferase domain-containing protein</fullName>
    </recommendedName>
</protein>
<sequence>MSYTTTFEAAASPKYQFQLIGPKGLPDVTMLWNKAKNSLQEGKEHHLKPLSDKNLSLHSESGYPVVGMVDSLRNRLVAVLLLTPGSAAVNEEYKPVSVTEMPGEWQKDTHAIIQCVAADPDYKKQGLAKALLAFSEEYATTIGIRHLFAKVAHDNIPSQGAFWKADYVPVLETSGKYGERQYAASYFSKAVAAQGLALSEIPVFNGCHVNDNSLAQDSRSLSPV</sequence>
<gene>
    <name evidence="2" type="ORF">DI586_05670</name>
</gene>
<name>A0A2W5FLG1_9BACT</name>
<evidence type="ECO:0000313" key="3">
    <source>
        <dbReference type="Proteomes" id="UP000249739"/>
    </source>
</evidence>
<evidence type="ECO:0000259" key="1">
    <source>
        <dbReference type="PROSITE" id="PS51186"/>
    </source>
</evidence>
<organism evidence="2 3">
    <name type="scientific">Micavibrio aeruginosavorus</name>
    <dbReference type="NCBI Taxonomy" id="349221"/>
    <lineage>
        <taxon>Bacteria</taxon>
        <taxon>Pseudomonadati</taxon>
        <taxon>Bdellovibrionota</taxon>
        <taxon>Bdellovibrionia</taxon>
        <taxon>Bdellovibrionales</taxon>
        <taxon>Pseudobdellovibrionaceae</taxon>
        <taxon>Micavibrio</taxon>
    </lineage>
</organism>
<reference evidence="2 3" key="1">
    <citation type="submission" date="2017-08" db="EMBL/GenBank/DDBJ databases">
        <title>Infants hospitalized years apart are colonized by the same room-sourced microbial strains.</title>
        <authorList>
            <person name="Brooks B."/>
            <person name="Olm M.R."/>
            <person name="Firek B.A."/>
            <person name="Baker R."/>
            <person name="Thomas B.C."/>
            <person name="Morowitz M.J."/>
            <person name="Banfield J.F."/>
        </authorList>
    </citation>
    <scope>NUCLEOTIDE SEQUENCE [LARGE SCALE GENOMIC DNA]</scope>
    <source>
        <strain evidence="2">S2_006_000_R2_64</strain>
    </source>
</reference>
<dbReference type="SUPFAM" id="SSF55729">
    <property type="entry name" value="Acyl-CoA N-acyltransferases (Nat)"/>
    <property type="match status" value="1"/>
</dbReference>
<dbReference type="Proteomes" id="UP000249739">
    <property type="component" value="Unassembled WGS sequence"/>
</dbReference>
<dbReference type="PROSITE" id="PS51186">
    <property type="entry name" value="GNAT"/>
    <property type="match status" value="1"/>
</dbReference>
<proteinExistence type="predicted"/>
<dbReference type="CDD" id="cd04301">
    <property type="entry name" value="NAT_SF"/>
    <property type="match status" value="1"/>
</dbReference>
<evidence type="ECO:0000313" key="2">
    <source>
        <dbReference type="EMBL" id="PZP55823.1"/>
    </source>
</evidence>
<dbReference type="EMBL" id="QFOT01000049">
    <property type="protein sequence ID" value="PZP55823.1"/>
    <property type="molecule type" value="Genomic_DNA"/>
</dbReference>
<dbReference type="InterPro" id="IPR000182">
    <property type="entry name" value="GNAT_dom"/>
</dbReference>
<dbReference type="Gene3D" id="3.40.630.30">
    <property type="match status" value="1"/>
</dbReference>
<feature type="domain" description="N-acetyltransferase" evidence="1">
    <location>
        <begin position="29"/>
        <end position="192"/>
    </location>
</feature>
<comment type="caution">
    <text evidence="2">The sequence shown here is derived from an EMBL/GenBank/DDBJ whole genome shotgun (WGS) entry which is preliminary data.</text>
</comment>